<keyword evidence="1" id="KW-0597">Phosphoprotein</keyword>
<dbReference type="InterPro" id="IPR052048">
    <property type="entry name" value="ST_Response_Regulator"/>
</dbReference>
<feature type="modified residue" description="4-aspartylphosphate" evidence="1">
    <location>
        <position position="52"/>
    </location>
</feature>
<evidence type="ECO:0000256" key="1">
    <source>
        <dbReference type="PROSITE-ProRule" id="PRU00169"/>
    </source>
</evidence>
<feature type="domain" description="Response regulatory" evidence="2">
    <location>
        <begin position="2"/>
        <end position="117"/>
    </location>
</feature>
<keyword evidence="4" id="KW-1185">Reference proteome</keyword>
<dbReference type="PANTHER" id="PTHR43228:SF1">
    <property type="entry name" value="TWO-COMPONENT RESPONSE REGULATOR ARR22"/>
    <property type="match status" value="1"/>
</dbReference>
<dbReference type="SUPFAM" id="SSF52172">
    <property type="entry name" value="CheY-like"/>
    <property type="match status" value="1"/>
</dbReference>
<dbReference type="InterPro" id="IPR001789">
    <property type="entry name" value="Sig_transdc_resp-reg_receiver"/>
</dbReference>
<dbReference type="Proteomes" id="UP000324209">
    <property type="component" value="Chromosome"/>
</dbReference>
<dbReference type="PANTHER" id="PTHR43228">
    <property type="entry name" value="TWO-COMPONENT RESPONSE REGULATOR"/>
    <property type="match status" value="1"/>
</dbReference>
<dbReference type="Pfam" id="PF00072">
    <property type="entry name" value="Response_reg"/>
    <property type="match status" value="1"/>
</dbReference>
<evidence type="ECO:0000313" key="3">
    <source>
        <dbReference type="EMBL" id="QEN07456.1"/>
    </source>
</evidence>
<sequence>MRILVVDDLPFMRSIISDIVTESGHLVVGEAGDGIECLSRYKSLLPDLVLMDIVMPRMNGVEALKSLKKAYPQSRIIMCSSLSDQDKIIKAIRLGASDYIVKPFQRKRLVSAINRACSVND</sequence>
<dbReference type="PROSITE" id="PS50110">
    <property type="entry name" value="RESPONSE_REGULATORY"/>
    <property type="match status" value="1"/>
</dbReference>
<name>A0A5C1QLN9_9SPIO</name>
<dbReference type="RefSeq" id="WP_149485536.1">
    <property type="nucleotide sequence ID" value="NZ_CP036150.1"/>
</dbReference>
<protein>
    <submittedName>
        <fullName evidence="3">Response regulator</fullName>
    </submittedName>
</protein>
<dbReference type="KEGG" id="ock:EXM22_05420"/>
<dbReference type="AlphaFoldDB" id="A0A5C1QLN9"/>
<evidence type="ECO:0000259" key="2">
    <source>
        <dbReference type="PROSITE" id="PS50110"/>
    </source>
</evidence>
<dbReference type="Gene3D" id="3.40.50.2300">
    <property type="match status" value="1"/>
</dbReference>
<proteinExistence type="predicted"/>
<organism evidence="3 4">
    <name type="scientific">Oceanispirochaeta crateris</name>
    <dbReference type="NCBI Taxonomy" id="2518645"/>
    <lineage>
        <taxon>Bacteria</taxon>
        <taxon>Pseudomonadati</taxon>
        <taxon>Spirochaetota</taxon>
        <taxon>Spirochaetia</taxon>
        <taxon>Spirochaetales</taxon>
        <taxon>Spirochaetaceae</taxon>
        <taxon>Oceanispirochaeta</taxon>
    </lineage>
</organism>
<dbReference type="GO" id="GO:0000160">
    <property type="term" value="P:phosphorelay signal transduction system"/>
    <property type="evidence" value="ECO:0007669"/>
    <property type="project" value="InterPro"/>
</dbReference>
<gene>
    <name evidence="3" type="ORF">EXM22_05420</name>
</gene>
<dbReference type="EMBL" id="CP036150">
    <property type="protein sequence ID" value="QEN07456.1"/>
    <property type="molecule type" value="Genomic_DNA"/>
</dbReference>
<dbReference type="OrthoDB" id="9790669at2"/>
<accession>A0A5C1QLN9</accession>
<dbReference type="SMART" id="SM00448">
    <property type="entry name" value="REC"/>
    <property type="match status" value="1"/>
</dbReference>
<dbReference type="InterPro" id="IPR011006">
    <property type="entry name" value="CheY-like_superfamily"/>
</dbReference>
<reference evidence="3 4" key="1">
    <citation type="submission" date="2019-02" db="EMBL/GenBank/DDBJ databases">
        <title>Complete Genome Sequence and Methylome Analysis of free living Spirochaetas.</title>
        <authorList>
            <person name="Fomenkov A."/>
            <person name="Dubinina G."/>
            <person name="Leshcheva N."/>
            <person name="Mikheeva N."/>
            <person name="Grabovich M."/>
            <person name="Vincze T."/>
            <person name="Roberts R.J."/>
        </authorList>
    </citation>
    <scope>NUCLEOTIDE SEQUENCE [LARGE SCALE GENOMIC DNA]</scope>
    <source>
        <strain evidence="3 4">K2</strain>
    </source>
</reference>
<evidence type="ECO:0000313" key="4">
    <source>
        <dbReference type="Proteomes" id="UP000324209"/>
    </source>
</evidence>